<keyword evidence="3" id="KW-1185">Reference proteome</keyword>
<evidence type="ECO:0000256" key="1">
    <source>
        <dbReference type="SAM" id="Phobius"/>
    </source>
</evidence>
<evidence type="ECO:0000313" key="3">
    <source>
        <dbReference type="Proteomes" id="UP001385951"/>
    </source>
</evidence>
<comment type="caution">
    <text evidence="2">The sequence shown here is derived from an EMBL/GenBank/DDBJ whole genome shotgun (WGS) entry which is preliminary data.</text>
</comment>
<reference evidence="2 3" key="1">
    <citation type="submission" date="2022-09" db="EMBL/GenBank/DDBJ databases">
        <authorList>
            <person name="Palmer J.M."/>
        </authorList>
    </citation>
    <scope>NUCLEOTIDE SEQUENCE [LARGE SCALE GENOMIC DNA]</scope>
    <source>
        <strain evidence="2 3">DSM 7382</strain>
    </source>
</reference>
<name>A0AAW0FU91_9APHY</name>
<protein>
    <submittedName>
        <fullName evidence="2">Uncharacterized protein</fullName>
    </submittedName>
</protein>
<accession>A0AAW0FU91</accession>
<feature type="transmembrane region" description="Helical" evidence="1">
    <location>
        <begin position="12"/>
        <end position="35"/>
    </location>
</feature>
<keyword evidence="1" id="KW-1133">Transmembrane helix</keyword>
<dbReference type="Proteomes" id="UP001385951">
    <property type="component" value="Unassembled WGS sequence"/>
</dbReference>
<keyword evidence="1" id="KW-0812">Transmembrane</keyword>
<gene>
    <name evidence="2" type="ORF">QCA50_015181</name>
</gene>
<organism evidence="2 3">
    <name type="scientific">Cerrena zonata</name>
    <dbReference type="NCBI Taxonomy" id="2478898"/>
    <lineage>
        <taxon>Eukaryota</taxon>
        <taxon>Fungi</taxon>
        <taxon>Dikarya</taxon>
        <taxon>Basidiomycota</taxon>
        <taxon>Agaricomycotina</taxon>
        <taxon>Agaricomycetes</taxon>
        <taxon>Polyporales</taxon>
        <taxon>Cerrenaceae</taxon>
        <taxon>Cerrena</taxon>
    </lineage>
</organism>
<evidence type="ECO:0000313" key="2">
    <source>
        <dbReference type="EMBL" id="KAK7681834.1"/>
    </source>
</evidence>
<sequence length="196" mass="21418">MSSIVFDSLRIYAIMQGNIWAGLGVGAFGIAWLILDIMIPNPKGIVVIFTNGALLGCQGSITVETYNRHTVLRDAVNITFEALVLSLTLFKTLGLKRTAATLGIRTSLNDLLVHDVGNAGAPLHSMLLDSHDDIEVEQSNVQYSDDPMAALVHRARRNTFPNLTVQDEERQDEAESLLLCKEDGVRDDLSILSARA</sequence>
<dbReference type="EMBL" id="JASBNA010000039">
    <property type="protein sequence ID" value="KAK7681834.1"/>
    <property type="molecule type" value="Genomic_DNA"/>
</dbReference>
<dbReference type="AlphaFoldDB" id="A0AAW0FU91"/>
<keyword evidence="1" id="KW-0472">Membrane</keyword>
<proteinExistence type="predicted"/>